<dbReference type="GO" id="GO:0005789">
    <property type="term" value="C:endoplasmic reticulum membrane"/>
    <property type="evidence" value="ECO:0007669"/>
    <property type="project" value="UniProtKB-SubCell"/>
</dbReference>
<dbReference type="AlphaFoldDB" id="G0SGC8"/>
<organism evidence="13">
    <name type="scientific">Chaetomium thermophilum (strain DSM 1495 / CBS 144.50 / IMI 039719)</name>
    <name type="common">Thermochaetoides thermophila</name>
    <dbReference type="NCBI Taxonomy" id="759272"/>
    <lineage>
        <taxon>Eukaryota</taxon>
        <taxon>Fungi</taxon>
        <taxon>Dikarya</taxon>
        <taxon>Ascomycota</taxon>
        <taxon>Pezizomycotina</taxon>
        <taxon>Sordariomycetes</taxon>
        <taxon>Sordariomycetidae</taxon>
        <taxon>Sordariales</taxon>
        <taxon>Chaetomiaceae</taxon>
        <taxon>Thermochaetoides</taxon>
    </lineage>
</organism>
<evidence type="ECO:0000256" key="7">
    <source>
        <dbReference type="ARBA" id="ARBA00037565"/>
    </source>
</evidence>
<keyword evidence="13" id="KW-1185">Reference proteome</keyword>
<comment type="function">
    <text evidence="7">Is probably involved in a pathway contributing to genomic integrity.</text>
</comment>
<evidence type="ECO:0000256" key="11">
    <source>
        <dbReference type="SAM" id="SignalP"/>
    </source>
</evidence>
<proteinExistence type="inferred from homology"/>
<feature type="compositionally biased region" description="Basic residues" evidence="9">
    <location>
        <begin position="262"/>
        <end position="278"/>
    </location>
</feature>
<sequence>MVNFKWSALALLALRVAAVFAQEESADAEPGVLKEVSPDELKVSIDTTFPDADIFGVKLVNGRPTKAIIEITNHEEVPVDVAFIGGILKTTKPLPEDAPHYASIVRNLTAVRYGVQVPAGEKHQLPYQFVLDMMPQDVNLVLSAVITNAAAGKIYEVEAHSGPASIVDPPTSIFDPQIIFLYLFLTAFFSGIAYWVYKTWLEQFFPQAKPSRAAGPAKGKKARRAGGATSDAEPVSGSESAGGNTSGAGEKEYDESWIPAHHINRPVARKVKGGSKSK</sequence>
<feature type="signal peptide" evidence="11">
    <location>
        <begin position="1"/>
        <end position="21"/>
    </location>
</feature>
<dbReference type="PANTHER" id="PTHR12924:SF0">
    <property type="entry name" value="TRANSLOCON-ASSOCIATED PROTEIN SUBUNIT ALPHA"/>
    <property type="match status" value="1"/>
</dbReference>
<name>G0SGC8_CHATD</name>
<evidence type="ECO:0000256" key="3">
    <source>
        <dbReference type="ARBA" id="ARBA00022729"/>
    </source>
</evidence>
<feature type="region of interest" description="Disordered" evidence="9">
    <location>
        <begin position="210"/>
        <end position="278"/>
    </location>
</feature>
<dbReference type="KEGG" id="cthr:CTHT_0065860"/>
<dbReference type="eggNOG" id="ENOG502S7BF">
    <property type="taxonomic scope" value="Eukaryota"/>
</dbReference>
<evidence type="ECO:0000256" key="2">
    <source>
        <dbReference type="ARBA" id="ARBA00022692"/>
    </source>
</evidence>
<accession>G0SGC8</accession>
<dbReference type="RefSeq" id="XP_006696885.1">
    <property type="nucleotide sequence ID" value="XM_006696822.1"/>
</dbReference>
<keyword evidence="4" id="KW-0256">Endoplasmic reticulum</keyword>
<evidence type="ECO:0000256" key="1">
    <source>
        <dbReference type="ARBA" id="ARBA00004115"/>
    </source>
</evidence>
<feature type="chain" id="PRO_5003409160" description="Translocon-associated protein subunit alpha" evidence="11">
    <location>
        <begin position="22"/>
        <end position="278"/>
    </location>
</feature>
<keyword evidence="2 10" id="KW-0812">Transmembrane</keyword>
<dbReference type="OrthoDB" id="1926781at2759"/>
<evidence type="ECO:0000256" key="6">
    <source>
        <dbReference type="ARBA" id="ARBA00023136"/>
    </source>
</evidence>
<dbReference type="GeneID" id="18260624"/>
<keyword evidence="3 11" id="KW-0732">Signal</keyword>
<keyword evidence="5 10" id="KW-1133">Transmembrane helix</keyword>
<evidence type="ECO:0000313" key="13">
    <source>
        <dbReference type="Proteomes" id="UP000008066"/>
    </source>
</evidence>
<evidence type="ECO:0000256" key="10">
    <source>
        <dbReference type="SAM" id="Phobius"/>
    </source>
</evidence>
<dbReference type="PANTHER" id="PTHR12924">
    <property type="entry name" value="TRANSLOCON-ASSOCIATED PROTEIN, ALPHA SUBUNIT"/>
    <property type="match status" value="1"/>
</dbReference>
<dbReference type="InterPro" id="IPR005595">
    <property type="entry name" value="TRAP_alpha"/>
</dbReference>
<dbReference type="Proteomes" id="UP000008066">
    <property type="component" value="Unassembled WGS sequence"/>
</dbReference>
<feature type="transmembrane region" description="Helical" evidence="10">
    <location>
        <begin position="179"/>
        <end position="197"/>
    </location>
</feature>
<keyword evidence="6 10" id="KW-0472">Membrane</keyword>
<protein>
    <recommendedName>
        <fullName evidence="14">Translocon-associated protein subunit alpha</fullName>
    </recommendedName>
</protein>
<dbReference type="OMA" id="YQEEWIP"/>
<reference evidence="12 13" key="1">
    <citation type="journal article" date="2011" name="Cell">
        <title>Insight into structure and assembly of the nuclear pore complex by utilizing the genome of a eukaryotic thermophile.</title>
        <authorList>
            <person name="Amlacher S."/>
            <person name="Sarges P."/>
            <person name="Flemming D."/>
            <person name="van Noort V."/>
            <person name="Kunze R."/>
            <person name="Devos D.P."/>
            <person name="Arumugam M."/>
            <person name="Bork P."/>
            <person name="Hurt E."/>
        </authorList>
    </citation>
    <scope>NUCLEOTIDE SEQUENCE [LARGE SCALE GENOMIC DNA]</scope>
    <source>
        <strain evidence="13">DSM 1495 / CBS 144.50 / IMI 039719</strain>
    </source>
</reference>
<comment type="similarity">
    <text evidence="8">Belongs to the IRC22 family.</text>
</comment>
<evidence type="ECO:0000256" key="8">
    <source>
        <dbReference type="ARBA" id="ARBA00038311"/>
    </source>
</evidence>
<dbReference type="Pfam" id="PF03896">
    <property type="entry name" value="TRAP_alpha"/>
    <property type="match status" value="1"/>
</dbReference>
<evidence type="ECO:0008006" key="14">
    <source>
        <dbReference type="Google" id="ProtNLM"/>
    </source>
</evidence>
<evidence type="ECO:0000256" key="9">
    <source>
        <dbReference type="SAM" id="MobiDB-lite"/>
    </source>
</evidence>
<evidence type="ECO:0000313" key="12">
    <source>
        <dbReference type="EMBL" id="EGS17267.1"/>
    </source>
</evidence>
<dbReference type="EMBL" id="GL988047">
    <property type="protein sequence ID" value="EGS17267.1"/>
    <property type="molecule type" value="Genomic_DNA"/>
</dbReference>
<dbReference type="HOGENOM" id="CLU_068820_0_0_1"/>
<comment type="subcellular location">
    <subcellularLocation>
        <location evidence="1">Endoplasmic reticulum membrane</location>
        <topology evidence="1">Single-pass type I membrane protein</topology>
    </subcellularLocation>
</comment>
<gene>
    <name evidence="12" type="ORF">CTHT_0065860</name>
</gene>
<evidence type="ECO:0000256" key="5">
    <source>
        <dbReference type="ARBA" id="ARBA00022989"/>
    </source>
</evidence>
<evidence type="ECO:0000256" key="4">
    <source>
        <dbReference type="ARBA" id="ARBA00022824"/>
    </source>
</evidence>